<dbReference type="GO" id="GO:0015293">
    <property type="term" value="F:symporter activity"/>
    <property type="evidence" value="ECO:0007669"/>
    <property type="project" value="UniProtKB-KW"/>
</dbReference>
<dbReference type="Proteomes" id="UP000678393">
    <property type="component" value="Unassembled WGS sequence"/>
</dbReference>
<protein>
    <recommendedName>
        <fullName evidence="10">Vesicular glutamate transporter</fullName>
    </recommendedName>
</protein>
<feature type="non-terminal residue" evidence="8">
    <location>
        <position position="1"/>
    </location>
</feature>
<dbReference type="FunFam" id="1.20.1250.20:FF:000003">
    <property type="entry name" value="Solute carrier family 17 member 3"/>
    <property type="match status" value="1"/>
</dbReference>
<dbReference type="GO" id="GO:0005313">
    <property type="term" value="F:L-glutamate transmembrane transporter activity"/>
    <property type="evidence" value="ECO:0007669"/>
    <property type="project" value="TreeGrafter"/>
</dbReference>
<reference evidence="8" key="1">
    <citation type="submission" date="2021-04" db="EMBL/GenBank/DDBJ databases">
        <authorList>
            <consortium name="Molecular Ecology Group"/>
        </authorList>
    </citation>
    <scope>NUCLEOTIDE SEQUENCE</scope>
</reference>
<dbReference type="PANTHER" id="PTHR11662">
    <property type="entry name" value="SOLUTE CARRIER FAMILY 17"/>
    <property type="match status" value="1"/>
</dbReference>
<evidence type="ECO:0000313" key="9">
    <source>
        <dbReference type="Proteomes" id="UP000678393"/>
    </source>
</evidence>
<dbReference type="Gene3D" id="1.20.1250.20">
    <property type="entry name" value="MFS general substrate transporter like domains"/>
    <property type="match status" value="2"/>
</dbReference>
<evidence type="ECO:0000256" key="1">
    <source>
        <dbReference type="ARBA" id="ARBA00004141"/>
    </source>
</evidence>
<dbReference type="GO" id="GO:0050803">
    <property type="term" value="P:regulation of synapse structure or activity"/>
    <property type="evidence" value="ECO:0007669"/>
    <property type="project" value="TreeGrafter"/>
</dbReference>
<dbReference type="InterPro" id="IPR036259">
    <property type="entry name" value="MFS_trans_sf"/>
</dbReference>
<evidence type="ECO:0008006" key="10">
    <source>
        <dbReference type="Google" id="ProtNLM"/>
    </source>
</evidence>
<evidence type="ECO:0000256" key="4">
    <source>
        <dbReference type="ARBA" id="ARBA00022847"/>
    </source>
</evidence>
<dbReference type="GO" id="GO:0060076">
    <property type="term" value="C:excitatory synapse"/>
    <property type="evidence" value="ECO:0007669"/>
    <property type="project" value="TreeGrafter"/>
</dbReference>
<feature type="non-terminal residue" evidence="8">
    <location>
        <position position="202"/>
    </location>
</feature>
<dbReference type="GO" id="GO:0035249">
    <property type="term" value="P:synaptic transmission, glutamatergic"/>
    <property type="evidence" value="ECO:0007669"/>
    <property type="project" value="TreeGrafter"/>
</dbReference>
<comment type="subcellular location">
    <subcellularLocation>
        <location evidence="1">Membrane</location>
        <topology evidence="1">Multi-pass membrane protein</topology>
    </subcellularLocation>
</comment>
<comment type="caution">
    <text evidence="8">The sequence shown here is derived from an EMBL/GenBank/DDBJ whole genome shotgun (WGS) entry which is preliminary data.</text>
</comment>
<feature type="transmembrane region" description="Helical" evidence="7">
    <location>
        <begin position="160"/>
        <end position="177"/>
    </location>
</feature>
<evidence type="ECO:0000256" key="6">
    <source>
        <dbReference type="ARBA" id="ARBA00023136"/>
    </source>
</evidence>
<keyword evidence="3 7" id="KW-0812">Transmembrane</keyword>
<dbReference type="SUPFAM" id="SSF103473">
    <property type="entry name" value="MFS general substrate transporter"/>
    <property type="match status" value="1"/>
</dbReference>
<accession>A0A8S3YSW2</accession>
<feature type="transmembrane region" description="Helical" evidence="7">
    <location>
        <begin position="19"/>
        <end position="42"/>
    </location>
</feature>
<organism evidence="8 9">
    <name type="scientific">Candidula unifasciata</name>
    <dbReference type="NCBI Taxonomy" id="100452"/>
    <lineage>
        <taxon>Eukaryota</taxon>
        <taxon>Metazoa</taxon>
        <taxon>Spiralia</taxon>
        <taxon>Lophotrochozoa</taxon>
        <taxon>Mollusca</taxon>
        <taxon>Gastropoda</taxon>
        <taxon>Heterobranchia</taxon>
        <taxon>Euthyneura</taxon>
        <taxon>Panpulmonata</taxon>
        <taxon>Eupulmonata</taxon>
        <taxon>Stylommatophora</taxon>
        <taxon>Helicina</taxon>
        <taxon>Helicoidea</taxon>
        <taxon>Geomitridae</taxon>
        <taxon>Candidula</taxon>
    </lineage>
</organism>
<keyword evidence="6 7" id="KW-0472">Membrane</keyword>
<dbReference type="Pfam" id="PF07690">
    <property type="entry name" value="MFS_1"/>
    <property type="match status" value="1"/>
</dbReference>
<keyword evidence="5 7" id="KW-1133">Transmembrane helix</keyword>
<evidence type="ECO:0000256" key="7">
    <source>
        <dbReference type="SAM" id="Phobius"/>
    </source>
</evidence>
<dbReference type="PANTHER" id="PTHR11662:SF456">
    <property type="entry name" value="VESICULAR GLUTAMATE TRANSPORTER, ISOFORM A"/>
    <property type="match status" value="1"/>
</dbReference>
<keyword evidence="2" id="KW-0813">Transport</keyword>
<dbReference type="GO" id="GO:0030672">
    <property type="term" value="C:synaptic vesicle membrane"/>
    <property type="evidence" value="ECO:0007669"/>
    <property type="project" value="TreeGrafter"/>
</dbReference>
<keyword evidence="4" id="KW-0769">Symport</keyword>
<evidence type="ECO:0000256" key="3">
    <source>
        <dbReference type="ARBA" id="ARBA00022692"/>
    </source>
</evidence>
<sequence>SYAGAVLGMPLSGILTRYIGWQSGFYCFGLLGAMWSIAWWFLSYEKPSTHPTITEEERLYIETSIGESTSIKNCRTPWVAFFTSMPVWAIMVANFCRSWTFYLLIISQPAYFEEVFGFKIDESGTLSALPHLVMAIIVPIGGQIADFLRRHILTTTAVRKIFNCGGFGMEAIFLLGVSFTRDTAPAVACLTLAVGFSGFAIS</sequence>
<dbReference type="OrthoDB" id="2985014at2759"/>
<dbReference type="AlphaFoldDB" id="A0A8S3YSW2"/>
<feature type="transmembrane region" description="Helical" evidence="7">
    <location>
        <begin position="78"/>
        <end position="106"/>
    </location>
</feature>
<evidence type="ECO:0000256" key="2">
    <source>
        <dbReference type="ARBA" id="ARBA00022448"/>
    </source>
</evidence>
<proteinExistence type="predicted"/>
<name>A0A8S3YSW2_9EUPU</name>
<feature type="transmembrane region" description="Helical" evidence="7">
    <location>
        <begin position="183"/>
        <end position="201"/>
    </location>
</feature>
<dbReference type="GO" id="GO:0098700">
    <property type="term" value="P:neurotransmitter loading into synaptic vesicle"/>
    <property type="evidence" value="ECO:0007669"/>
    <property type="project" value="TreeGrafter"/>
</dbReference>
<gene>
    <name evidence="8" type="ORF">CUNI_LOCUS4160</name>
</gene>
<dbReference type="InterPro" id="IPR011701">
    <property type="entry name" value="MFS"/>
</dbReference>
<dbReference type="EMBL" id="CAJHNH020000579">
    <property type="protein sequence ID" value="CAG5118602.1"/>
    <property type="molecule type" value="Genomic_DNA"/>
</dbReference>
<dbReference type="InterPro" id="IPR050382">
    <property type="entry name" value="MFS_Na/Anion_cotransporter"/>
</dbReference>
<dbReference type="GO" id="GO:0005326">
    <property type="term" value="F:neurotransmitter transmembrane transporter activity"/>
    <property type="evidence" value="ECO:0007669"/>
    <property type="project" value="TreeGrafter"/>
</dbReference>
<evidence type="ECO:0000256" key="5">
    <source>
        <dbReference type="ARBA" id="ARBA00022989"/>
    </source>
</evidence>
<evidence type="ECO:0000313" key="8">
    <source>
        <dbReference type="EMBL" id="CAG5118602.1"/>
    </source>
</evidence>
<feature type="transmembrane region" description="Helical" evidence="7">
    <location>
        <begin position="126"/>
        <end position="148"/>
    </location>
</feature>
<keyword evidence="9" id="KW-1185">Reference proteome</keyword>